<organism evidence="2 3">
    <name type="scientific">Sulfidibacter corallicola</name>
    <dbReference type="NCBI Taxonomy" id="2818388"/>
    <lineage>
        <taxon>Bacteria</taxon>
        <taxon>Pseudomonadati</taxon>
        <taxon>Acidobacteriota</taxon>
        <taxon>Holophagae</taxon>
        <taxon>Acanthopleuribacterales</taxon>
        <taxon>Acanthopleuribacteraceae</taxon>
        <taxon>Sulfidibacter</taxon>
    </lineage>
</organism>
<evidence type="ECO:0000256" key="1">
    <source>
        <dbReference type="SAM" id="MobiDB-lite"/>
    </source>
</evidence>
<proteinExistence type="predicted"/>
<name>A0A8A4TSB2_SULCO</name>
<dbReference type="AlphaFoldDB" id="A0A8A4TSB2"/>
<evidence type="ECO:0008006" key="4">
    <source>
        <dbReference type="Google" id="ProtNLM"/>
    </source>
</evidence>
<dbReference type="KEGG" id="scor:J3U87_08010"/>
<feature type="region of interest" description="Disordered" evidence="1">
    <location>
        <begin position="123"/>
        <end position="142"/>
    </location>
</feature>
<reference evidence="2" key="1">
    <citation type="submission" date="2021-03" db="EMBL/GenBank/DDBJ databases">
        <title>Acanthopleuribacteraceae sp. M133.</title>
        <authorList>
            <person name="Wang G."/>
        </authorList>
    </citation>
    <scope>NUCLEOTIDE SEQUENCE</scope>
    <source>
        <strain evidence="2">M133</strain>
    </source>
</reference>
<gene>
    <name evidence="2" type="ORF">J3U87_08010</name>
</gene>
<dbReference type="RefSeq" id="WP_237382511.1">
    <property type="nucleotide sequence ID" value="NZ_CP071793.1"/>
</dbReference>
<sequence>MCCLLVTSWSFGAGSEPSNPIRFDTSRDTVAVQGLSSEVLAQLKQATTKDLAASRVLSVYFTDATERPPENLPAIMGTLVVTRSTLTFQPRFPFTRGHPHLAVFDGEALALLLTRLGETSGSTLANRTLPPKTTETHRFSFSPIPKTPVTKVESIYPRVHTLPANQLKLYVGFSRPMTRGNAYRHIQLLDQDGQPAKAPFVVIQQELWDPEGKRLTLFFDPGRIKRGVEPRLSDGLPLKEGTRYTLTVAKEMIDGSAAPLVADHRFSFEVGPEDHDSPDPNRWQVSRPTPGTLEPLTLHFDEAVDIPLALRLVSVVSDGRTPMPGTTQPTQNDQSLLFVPGQAWKPGTYTLLVDTRLEDLAGNNLVRAFDMPLRQNAVGGPDHYLHEIPFRIDDP</sequence>
<accession>A0A8A4TSB2</accession>
<keyword evidence="3" id="KW-1185">Reference proteome</keyword>
<dbReference type="Proteomes" id="UP000663929">
    <property type="component" value="Chromosome"/>
</dbReference>
<dbReference type="EMBL" id="CP071793">
    <property type="protein sequence ID" value="QTD52403.1"/>
    <property type="molecule type" value="Genomic_DNA"/>
</dbReference>
<evidence type="ECO:0000313" key="2">
    <source>
        <dbReference type="EMBL" id="QTD52403.1"/>
    </source>
</evidence>
<protein>
    <recommendedName>
        <fullName evidence="4">SbsA Ig-like domain-containing protein</fullName>
    </recommendedName>
</protein>
<evidence type="ECO:0000313" key="3">
    <source>
        <dbReference type="Proteomes" id="UP000663929"/>
    </source>
</evidence>